<accession>A0A9P6Y167</accession>
<dbReference type="Proteomes" id="UP000717996">
    <property type="component" value="Unassembled WGS sequence"/>
</dbReference>
<dbReference type="EMBL" id="JAANIT010002221">
    <property type="protein sequence ID" value="KAG1537116.1"/>
    <property type="molecule type" value="Genomic_DNA"/>
</dbReference>
<dbReference type="AlphaFoldDB" id="A0A9P6Y167"/>
<organism evidence="2 3">
    <name type="scientific">Rhizopus oryzae</name>
    <name type="common">Mucormycosis agent</name>
    <name type="synonym">Rhizopus arrhizus var. delemar</name>
    <dbReference type="NCBI Taxonomy" id="64495"/>
    <lineage>
        <taxon>Eukaryota</taxon>
        <taxon>Fungi</taxon>
        <taxon>Fungi incertae sedis</taxon>
        <taxon>Mucoromycota</taxon>
        <taxon>Mucoromycotina</taxon>
        <taxon>Mucoromycetes</taxon>
        <taxon>Mucorales</taxon>
        <taxon>Mucorineae</taxon>
        <taxon>Rhizopodaceae</taxon>
        <taxon>Rhizopus</taxon>
    </lineage>
</organism>
<dbReference type="InterPro" id="IPR009057">
    <property type="entry name" value="Homeodomain-like_sf"/>
</dbReference>
<dbReference type="InterPro" id="IPR036388">
    <property type="entry name" value="WH-like_DNA-bd_sf"/>
</dbReference>
<proteinExistence type="predicted"/>
<name>A0A9P6Y167_RHIOR</name>
<dbReference type="PROSITE" id="PS50934">
    <property type="entry name" value="SWIRM"/>
    <property type="match status" value="1"/>
</dbReference>
<evidence type="ECO:0000259" key="1">
    <source>
        <dbReference type="PROSITE" id="PS50934"/>
    </source>
</evidence>
<reference evidence="2" key="1">
    <citation type="journal article" date="2020" name="Microb. Genom.">
        <title>Genetic diversity of clinical and environmental Mucorales isolates obtained from an investigation of mucormycosis cases among solid organ transplant recipients.</title>
        <authorList>
            <person name="Nguyen M.H."/>
            <person name="Kaul D."/>
            <person name="Muto C."/>
            <person name="Cheng S.J."/>
            <person name="Richter R.A."/>
            <person name="Bruno V.M."/>
            <person name="Liu G."/>
            <person name="Beyhan S."/>
            <person name="Sundermann A.J."/>
            <person name="Mounaud S."/>
            <person name="Pasculle A.W."/>
            <person name="Nierman W.C."/>
            <person name="Driscoll E."/>
            <person name="Cumbie R."/>
            <person name="Clancy C.J."/>
            <person name="Dupont C.L."/>
        </authorList>
    </citation>
    <scope>NUCLEOTIDE SEQUENCE</scope>
    <source>
        <strain evidence="2">GL16</strain>
    </source>
</reference>
<sequence length="222" mass="26217">MNNTMIPISPPITPKTYHEKYDDEIDPILLDRRLSRHHRTKSIPSRSLPSYTRYSFVMNTFTPLLQPNLIQRLSVKKQKTDTIYDTLDLNQPDHQCIQPEWMPNMDAFERYPHVRAIWKGKRTWNRWVIDDCLLGTPLNIQSMPYYELLHPGEVNIASTLRLSPEQYLKCRRSLILAAEQFDKLNVKFRKSDAQKCVRIDVNKTSALWCVFNALGWFKPKQI</sequence>
<feature type="domain" description="SWIRM" evidence="1">
    <location>
        <begin position="129"/>
        <end position="222"/>
    </location>
</feature>
<comment type="caution">
    <text evidence="2">The sequence shown here is derived from an EMBL/GenBank/DDBJ whole genome shotgun (WGS) entry which is preliminary data.</text>
</comment>
<dbReference type="GO" id="GO:0010468">
    <property type="term" value="P:regulation of gene expression"/>
    <property type="evidence" value="ECO:0007669"/>
    <property type="project" value="UniProtKB-ARBA"/>
</dbReference>
<dbReference type="FunFam" id="1.10.10.10:FF:000087">
    <property type="entry name" value="Transcriptional adapter 2"/>
    <property type="match status" value="1"/>
</dbReference>
<dbReference type="OrthoDB" id="5598695at2759"/>
<gene>
    <name evidence="2" type="ORF">G6F51_010567</name>
</gene>
<evidence type="ECO:0000313" key="2">
    <source>
        <dbReference type="EMBL" id="KAG1537116.1"/>
    </source>
</evidence>
<dbReference type="SUPFAM" id="SSF46689">
    <property type="entry name" value="Homeodomain-like"/>
    <property type="match status" value="1"/>
</dbReference>
<dbReference type="Pfam" id="PF04433">
    <property type="entry name" value="SWIRM"/>
    <property type="match status" value="1"/>
</dbReference>
<dbReference type="Gene3D" id="1.10.10.10">
    <property type="entry name" value="Winged helix-like DNA-binding domain superfamily/Winged helix DNA-binding domain"/>
    <property type="match status" value="1"/>
</dbReference>
<protein>
    <recommendedName>
        <fullName evidence="1">SWIRM domain-containing protein</fullName>
    </recommendedName>
</protein>
<dbReference type="InterPro" id="IPR007526">
    <property type="entry name" value="SWIRM"/>
</dbReference>
<evidence type="ECO:0000313" key="3">
    <source>
        <dbReference type="Proteomes" id="UP000717996"/>
    </source>
</evidence>